<protein>
    <submittedName>
        <fullName evidence="4">NodT family efflux transporter outer membrane factor (OMF) lipoprotein</fullName>
    </submittedName>
</protein>
<keyword evidence="2" id="KW-0732">Signal</keyword>
<dbReference type="AlphaFoldDB" id="A0A560EL50"/>
<keyword evidence="2 4" id="KW-0449">Lipoprotein</keyword>
<dbReference type="Proteomes" id="UP000319859">
    <property type="component" value="Unassembled WGS sequence"/>
</dbReference>
<proteinExistence type="inferred from homology"/>
<dbReference type="SUPFAM" id="SSF56954">
    <property type="entry name" value="Outer membrane efflux proteins (OEP)"/>
    <property type="match status" value="1"/>
</dbReference>
<keyword evidence="2" id="KW-1134">Transmembrane beta strand</keyword>
<evidence type="ECO:0000256" key="1">
    <source>
        <dbReference type="ARBA" id="ARBA00007613"/>
    </source>
</evidence>
<gene>
    <name evidence="4" type="ORF">FBZ89_13630</name>
</gene>
<dbReference type="Gene3D" id="1.20.1600.10">
    <property type="entry name" value="Outer membrane efflux proteins (OEP)"/>
    <property type="match status" value="1"/>
</dbReference>
<keyword evidence="2" id="KW-0812">Transmembrane</keyword>
<evidence type="ECO:0000313" key="4">
    <source>
        <dbReference type="EMBL" id="TWB10093.1"/>
    </source>
</evidence>
<evidence type="ECO:0000256" key="2">
    <source>
        <dbReference type="RuleBase" id="RU362097"/>
    </source>
</evidence>
<feature type="region of interest" description="Disordered" evidence="3">
    <location>
        <begin position="520"/>
        <end position="541"/>
    </location>
</feature>
<feature type="signal peptide" evidence="2">
    <location>
        <begin position="1"/>
        <end position="17"/>
    </location>
</feature>
<dbReference type="NCBIfam" id="TIGR01845">
    <property type="entry name" value="outer_NodT"/>
    <property type="match status" value="1"/>
</dbReference>
<keyword evidence="2" id="KW-0472">Membrane</keyword>
<dbReference type="InterPro" id="IPR010131">
    <property type="entry name" value="MdtP/NodT-like"/>
</dbReference>
<keyword evidence="2" id="KW-0564">Palmitate</keyword>
<dbReference type="InterPro" id="IPR003423">
    <property type="entry name" value="OMP_efflux"/>
</dbReference>
<dbReference type="PROSITE" id="PS51257">
    <property type="entry name" value="PROKAR_LIPOPROTEIN"/>
    <property type="match status" value="1"/>
</dbReference>
<reference evidence="4 5" key="1">
    <citation type="submission" date="2019-06" db="EMBL/GenBank/DDBJ databases">
        <title>Genomic Encyclopedia of Type Strains, Phase IV (KMG-V): Genome sequencing to study the core and pangenomes of soil and plant-associated prokaryotes.</title>
        <authorList>
            <person name="Whitman W."/>
        </authorList>
    </citation>
    <scope>NUCLEOTIDE SEQUENCE [LARGE SCALE GENOMIC DNA]</scope>
    <source>
        <strain evidence="4 5">BR 11880</strain>
    </source>
</reference>
<dbReference type="Gene3D" id="2.20.200.10">
    <property type="entry name" value="Outer membrane efflux proteins (OEP)"/>
    <property type="match status" value="1"/>
</dbReference>
<feature type="chain" id="PRO_5022271575" evidence="2">
    <location>
        <begin position="18"/>
        <end position="541"/>
    </location>
</feature>
<accession>A0A560EL50</accession>
<organism evidence="4 5">
    <name type="scientific">Nitrospirillum amazonense</name>
    <dbReference type="NCBI Taxonomy" id="28077"/>
    <lineage>
        <taxon>Bacteria</taxon>
        <taxon>Pseudomonadati</taxon>
        <taxon>Pseudomonadota</taxon>
        <taxon>Alphaproteobacteria</taxon>
        <taxon>Rhodospirillales</taxon>
        <taxon>Azospirillaceae</taxon>
        <taxon>Nitrospirillum</taxon>
    </lineage>
</organism>
<dbReference type="RefSeq" id="WP_425465982.1">
    <property type="nucleotide sequence ID" value="NZ_VITN01000036.1"/>
</dbReference>
<dbReference type="GO" id="GO:0005886">
    <property type="term" value="C:plasma membrane"/>
    <property type="evidence" value="ECO:0007669"/>
    <property type="project" value="UniProtKB-SubCell"/>
</dbReference>
<comment type="caution">
    <text evidence="4">The sequence shown here is derived from an EMBL/GenBank/DDBJ whole genome shotgun (WGS) entry which is preliminary data.</text>
</comment>
<comment type="subcellular location">
    <subcellularLocation>
        <location evidence="2">Cell membrane</location>
        <topology evidence="2">Lipid-anchor</topology>
    </subcellularLocation>
</comment>
<dbReference type="PANTHER" id="PTHR30203:SF25">
    <property type="entry name" value="OUTER MEMBRANE PROTEIN-RELATED"/>
    <property type="match status" value="1"/>
</dbReference>
<sequence>MTMVRTLMSGASRCAMAGALLFLGACTVGPDWHEPTPVLPAIFSPPVGESAASQVDGADIDPAWWTIFDDAELSSLERRVASTNLDVAEATARLAESRAERRMVGADQYPSTNANASYARERASPNGVLSLLGTTQQQSTATIANGSPGFGPTSLPGSSGAAPFDLWQYGFDASWELDLWGRVRRAVEAAGAAVDATADLRRGVLVSALAETARDYLQLRGVQAQIAITRQNLDIATHSLSMTQLRLANGATTNLDVANAAAQVSAVQAGLPALQKQEAQLVNALSFLLGAPPRTLAAELATPKPIPPVPPRIPVGLPSELARQRPDIRSAEARLHEATADIGVAVADFYPRITLGGSFDIQALQFSGLGSWESQQYGLGPSISLPIFEGGRLHGALELRKAQQKQAAIIYQRTVLQAWHEVDDALTAYNAAQNQRSQWLDAVRQNRIALATAQSQYAQGAIDFLNVLTIQNQLLSVERALVQADTDTDIALASLYKALGGGWQSDFPIEAVDAGGRRGAAIGPPSASDMAGALAADRSER</sequence>
<evidence type="ECO:0000313" key="5">
    <source>
        <dbReference type="Proteomes" id="UP000319859"/>
    </source>
</evidence>
<name>A0A560EL50_9PROT</name>
<dbReference type="EMBL" id="VITN01000036">
    <property type="protein sequence ID" value="TWB10093.1"/>
    <property type="molecule type" value="Genomic_DNA"/>
</dbReference>
<dbReference type="GO" id="GO:0015562">
    <property type="term" value="F:efflux transmembrane transporter activity"/>
    <property type="evidence" value="ECO:0007669"/>
    <property type="project" value="InterPro"/>
</dbReference>
<comment type="similarity">
    <text evidence="1 2">Belongs to the outer membrane factor (OMF) (TC 1.B.17) family.</text>
</comment>
<dbReference type="Pfam" id="PF02321">
    <property type="entry name" value="OEP"/>
    <property type="match status" value="2"/>
</dbReference>
<evidence type="ECO:0000256" key="3">
    <source>
        <dbReference type="SAM" id="MobiDB-lite"/>
    </source>
</evidence>
<dbReference type="PANTHER" id="PTHR30203">
    <property type="entry name" value="OUTER MEMBRANE CATION EFFLUX PROTEIN"/>
    <property type="match status" value="1"/>
</dbReference>